<dbReference type="PROSITE" id="PS50053">
    <property type="entry name" value="UBIQUITIN_2"/>
    <property type="match status" value="1"/>
</dbReference>
<dbReference type="SUPFAM" id="SSF54236">
    <property type="entry name" value="Ubiquitin-like"/>
    <property type="match status" value="1"/>
</dbReference>
<evidence type="ECO:0000256" key="1">
    <source>
        <dbReference type="ARBA" id="ARBA00004514"/>
    </source>
</evidence>
<dbReference type="PANTHER" id="PTHR46555:SF1">
    <property type="entry name" value="UBIQUITIN-LIKE PROTEIN 4A"/>
    <property type="match status" value="1"/>
</dbReference>
<evidence type="ECO:0000256" key="3">
    <source>
        <dbReference type="SAM" id="MobiDB-lite"/>
    </source>
</evidence>
<evidence type="ECO:0000259" key="4">
    <source>
        <dbReference type="PROSITE" id="PS50053"/>
    </source>
</evidence>
<dbReference type="EMBL" id="KQ241859">
    <property type="protein sequence ID" value="KNC83156.1"/>
    <property type="molecule type" value="Genomic_DNA"/>
</dbReference>
<dbReference type="GO" id="GO:0071818">
    <property type="term" value="C:BAT3 complex"/>
    <property type="evidence" value="ECO:0007669"/>
    <property type="project" value="TreeGrafter"/>
</dbReference>
<proteinExistence type="predicted"/>
<evidence type="ECO:0000256" key="2">
    <source>
        <dbReference type="ARBA" id="ARBA00022490"/>
    </source>
</evidence>
<dbReference type="GO" id="GO:0051087">
    <property type="term" value="F:protein-folding chaperone binding"/>
    <property type="evidence" value="ECO:0007669"/>
    <property type="project" value="TreeGrafter"/>
</dbReference>
<dbReference type="CDD" id="cd17039">
    <property type="entry name" value="Ubl_ubiquitin_like"/>
    <property type="match status" value="1"/>
</dbReference>
<dbReference type="GO" id="GO:0071816">
    <property type="term" value="P:tail-anchored membrane protein insertion into ER membrane"/>
    <property type="evidence" value="ECO:0007669"/>
    <property type="project" value="TreeGrafter"/>
</dbReference>
<dbReference type="Pfam" id="PF00240">
    <property type="entry name" value="ubiquitin"/>
    <property type="match status" value="1"/>
</dbReference>
<evidence type="ECO:0000313" key="6">
    <source>
        <dbReference type="Proteomes" id="UP000054560"/>
    </source>
</evidence>
<name>A0A0L0G2W6_9EUKA</name>
<gene>
    <name evidence="5" type="ORF">SARC_04585</name>
</gene>
<organism evidence="5 6">
    <name type="scientific">Sphaeroforma arctica JP610</name>
    <dbReference type="NCBI Taxonomy" id="667725"/>
    <lineage>
        <taxon>Eukaryota</taxon>
        <taxon>Ichthyosporea</taxon>
        <taxon>Ichthyophonida</taxon>
        <taxon>Sphaeroforma</taxon>
    </lineage>
</organism>
<dbReference type="InterPro" id="IPR029071">
    <property type="entry name" value="Ubiquitin-like_domsf"/>
</dbReference>
<sequence>MSDGEVQEEDLPGSISVLVKSLKGATYTIKVLPSDLVAVLKNKLSKQTAISIDQIRLILKGKAVADTSTIEEAKLSDQSKIHFTIKPAAKTTVPMPSESIGKSKPSTKAEANNRPEVKTEAQFWAQLEDYLKGSNRTVEGFVQNLLAAKK</sequence>
<dbReference type="InterPro" id="IPR047154">
    <property type="entry name" value="UBL4A-like"/>
</dbReference>
<protein>
    <recommendedName>
        <fullName evidence="4">Ubiquitin-like domain-containing protein</fullName>
    </recommendedName>
</protein>
<dbReference type="RefSeq" id="XP_014157058.1">
    <property type="nucleotide sequence ID" value="XM_014301583.1"/>
</dbReference>
<dbReference type="OrthoDB" id="417450at2759"/>
<dbReference type="InterPro" id="IPR000626">
    <property type="entry name" value="Ubiquitin-like_dom"/>
</dbReference>
<dbReference type="STRING" id="667725.A0A0L0G2W6"/>
<accession>A0A0L0G2W6</accession>
<dbReference type="SMART" id="SM00213">
    <property type="entry name" value="UBQ"/>
    <property type="match status" value="1"/>
</dbReference>
<keyword evidence="6" id="KW-1185">Reference proteome</keyword>
<dbReference type="GeneID" id="25905089"/>
<reference evidence="5 6" key="1">
    <citation type="submission" date="2011-02" db="EMBL/GenBank/DDBJ databases">
        <title>The Genome Sequence of Sphaeroforma arctica JP610.</title>
        <authorList>
            <consortium name="The Broad Institute Genome Sequencing Platform"/>
            <person name="Russ C."/>
            <person name="Cuomo C."/>
            <person name="Young S.K."/>
            <person name="Zeng Q."/>
            <person name="Gargeya S."/>
            <person name="Alvarado L."/>
            <person name="Berlin A."/>
            <person name="Chapman S.B."/>
            <person name="Chen Z."/>
            <person name="Freedman E."/>
            <person name="Gellesch M."/>
            <person name="Goldberg J."/>
            <person name="Griggs A."/>
            <person name="Gujja S."/>
            <person name="Heilman E."/>
            <person name="Heiman D."/>
            <person name="Howarth C."/>
            <person name="Mehta T."/>
            <person name="Neiman D."/>
            <person name="Pearson M."/>
            <person name="Roberts A."/>
            <person name="Saif S."/>
            <person name="Shea T."/>
            <person name="Shenoy N."/>
            <person name="Sisk P."/>
            <person name="Stolte C."/>
            <person name="Sykes S."/>
            <person name="White J."/>
            <person name="Yandava C."/>
            <person name="Burger G."/>
            <person name="Gray M.W."/>
            <person name="Holland P.W.H."/>
            <person name="King N."/>
            <person name="Lang F.B.F."/>
            <person name="Roger A.J."/>
            <person name="Ruiz-Trillo I."/>
            <person name="Haas B."/>
            <person name="Nusbaum C."/>
            <person name="Birren B."/>
        </authorList>
    </citation>
    <scope>NUCLEOTIDE SEQUENCE [LARGE SCALE GENOMIC DNA]</scope>
    <source>
        <strain evidence="5 6">JP610</strain>
    </source>
</reference>
<dbReference type="AlphaFoldDB" id="A0A0L0G2W6"/>
<dbReference type="GO" id="GO:0006620">
    <property type="term" value="P:post-translational protein targeting to endoplasmic reticulum membrane"/>
    <property type="evidence" value="ECO:0007669"/>
    <property type="project" value="InterPro"/>
</dbReference>
<dbReference type="eggNOG" id="ENOG502S3QU">
    <property type="taxonomic scope" value="Eukaryota"/>
</dbReference>
<comment type="subcellular location">
    <subcellularLocation>
        <location evidence="1">Cytoplasm</location>
        <location evidence="1">Cytosol</location>
    </subcellularLocation>
</comment>
<dbReference type="Proteomes" id="UP000054560">
    <property type="component" value="Unassembled WGS sequence"/>
</dbReference>
<feature type="domain" description="Ubiquitin-like" evidence="4">
    <location>
        <begin position="15"/>
        <end position="86"/>
    </location>
</feature>
<keyword evidence="2" id="KW-0963">Cytoplasm</keyword>
<dbReference type="PANTHER" id="PTHR46555">
    <property type="entry name" value="UBIQUITIN-LIKE PROTEIN 4A"/>
    <property type="match status" value="1"/>
</dbReference>
<evidence type="ECO:0000313" key="5">
    <source>
        <dbReference type="EMBL" id="KNC83156.1"/>
    </source>
</evidence>
<feature type="region of interest" description="Disordered" evidence="3">
    <location>
        <begin position="92"/>
        <end position="116"/>
    </location>
</feature>
<dbReference type="Gene3D" id="3.10.20.90">
    <property type="entry name" value="Phosphatidylinositol 3-kinase Catalytic Subunit, Chain A, domain 1"/>
    <property type="match status" value="1"/>
</dbReference>